<evidence type="ECO:0000256" key="1">
    <source>
        <dbReference type="ARBA" id="ARBA00007398"/>
    </source>
</evidence>
<gene>
    <name evidence="4" type="ORF">Tdes44962_MAKER05359</name>
</gene>
<dbReference type="AlphaFoldDB" id="A0A9W7SK78"/>
<keyword evidence="5" id="KW-1185">Reference proteome</keyword>
<dbReference type="PANTHER" id="PTHR15665:SF1">
    <property type="entry name" value="PROTEIN ASTEROID HOMOLOG 1"/>
    <property type="match status" value="1"/>
</dbReference>
<organism evidence="4 5">
    <name type="scientific">Teratosphaeria destructans</name>
    <dbReference type="NCBI Taxonomy" id="418781"/>
    <lineage>
        <taxon>Eukaryota</taxon>
        <taxon>Fungi</taxon>
        <taxon>Dikarya</taxon>
        <taxon>Ascomycota</taxon>
        <taxon>Pezizomycotina</taxon>
        <taxon>Dothideomycetes</taxon>
        <taxon>Dothideomycetidae</taxon>
        <taxon>Mycosphaerellales</taxon>
        <taxon>Teratosphaeriaceae</taxon>
        <taxon>Teratosphaeria</taxon>
    </lineage>
</organism>
<protein>
    <submittedName>
        <fullName evidence="4">XPG domain containing</fullName>
    </submittedName>
</protein>
<feature type="domain" description="Asteroid" evidence="3">
    <location>
        <begin position="203"/>
        <end position="447"/>
    </location>
</feature>
<accession>A0A9W7SK78</accession>
<dbReference type="Proteomes" id="UP001138500">
    <property type="component" value="Unassembled WGS sequence"/>
</dbReference>
<evidence type="ECO:0000256" key="2">
    <source>
        <dbReference type="SAM" id="MobiDB-lite"/>
    </source>
</evidence>
<feature type="non-terminal residue" evidence="4">
    <location>
        <position position="1"/>
    </location>
</feature>
<evidence type="ECO:0000313" key="4">
    <source>
        <dbReference type="EMBL" id="KAH9818165.1"/>
    </source>
</evidence>
<dbReference type="SUPFAM" id="SSF88723">
    <property type="entry name" value="PIN domain-like"/>
    <property type="match status" value="1"/>
</dbReference>
<name>A0A9W7SK78_9PEZI</name>
<reference evidence="4 5" key="2">
    <citation type="journal article" date="2021" name="Curr. Genet.">
        <title>Genetic response to nitrogen starvation in the aggressive Eucalyptus foliar pathogen Teratosphaeria destructans.</title>
        <authorList>
            <person name="Havenga M."/>
            <person name="Wingfield B.D."/>
            <person name="Wingfield M.J."/>
            <person name="Dreyer L.L."/>
            <person name="Roets F."/>
            <person name="Aylward J."/>
        </authorList>
    </citation>
    <scope>NUCLEOTIDE SEQUENCE [LARGE SCALE GENOMIC DNA]</scope>
    <source>
        <strain evidence="4">CMW44962</strain>
    </source>
</reference>
<dbReference type="Gene3D" id="3.40.50.1010">
    <property type="entry name" value="5'-nuclease"/>
    <property type="match status" value="1"/>
</dbReference>
<feature type="region of interest" description="Disordered" evidence="2">
    <location>
        <begin position="612"/>
        <end position="667"/>
    </location>
</feature>
<dbReference type="Pfam" id="PF12813">
    <property type="entry name" value="XPG_I_2"/>
    <property type="match status" value="1"/>
</dbReference>
<dbReference type="InterPro" id="IPR039436">
    <property type="entry name" value="Asteroid_dom"/>
</dbReference>
<dbReference type="PANTHER" id="PTHR15665">
    <property type="entry name" value="ASTEROID PROTEIN"/>
    <property type="match status" value="1"/>
</dbReference>
<dbReference type="EMBL" id="RIBY02002356">
    <property type="protein sequence ID" value="KAH9818165.1"/>
    <property type="molecule type" value="Genomic_DNA"/>
</dbReference>
<dbReference type="InterPro" id="IPR029060">
    <property type="entry name" value="PIN-like_dom_sf"/>
</dbReference>
<dbReference type="InterPro" id="IPR026832">
    <property type="entry name" value="Asteroid"/>
</dbReference>
<evidence type="ECO:0000259" key="3">
    <source>
        <dbReference type="Pfam" id="PF12813"/>
    </source>
</evidence>
<comment type="caution">
    <text evidence="4">The sequence shown here is derived from an EMBL/GenBank/DDBJ whole genome shotgun (WGS) entry which is preliminary data.</text>
</comment>
<dbReference type="OrthoDB" id="5297549at2759"/>
<proteinExistence type="inferred from homology"/>
<reference evidence="4 5" key="1">
    <citation type="journal article" date="2018" name="IMA Fungus">
        <title>IMA Genome-F 10: Nine draft genome sequences of Claviceps purpurea s.lat., including C. arundinis, C. humidiphila, and C. cf. spartinae, pseudomolecules for the pitch canker pathogen Fusarium circinatum, draft genome of Davidsoniella eucalypti, Grosmannia galeiformis, Quambalaria eucalypti, and Teratosphaeria destructans.</title>
        <authorList>
            <person name="Wingfield B.D."/>
            <person name="Liu M."/>
            <person name="Nguyen H.D."/>
            <person name="Lane F.A."/>
            <person name="Morgan S.W."/>
            <person name="De Vos L."/>
            <person name="Wilken P.M."/>
            <person name="Duong T.A."/>
            <person name="Aylward J."/>
            <person name="Coetzee M.P."/>
            <person name="Dadej K."/>
            <person name="De Beer Z.W."/>
            <person name="Findlay W."/>
            <person name="Havenga M."/>
            <person name="Kolarik M."/>
            <person name="Menzies J.G."/>
            <person name="Naidoo K."/>
            <person name="Pochopski O."/>
            <person name="Shoukouhi P."/>
            <person name="Santana Q.C."/>
            <person name="Seifert K.A."/>
            <person name="Soal N."/>
            <person name="Steenkamp E.T."/>
            <person name="Tatham C.T."/>
            <person name="van der Nest M.A."/>
            <person name="Wingfield M.J."/>
        </authorList>
    </citation>
    <scope>NUCLEOTIDE SEQUENCE [LARGE SCALE GENOMIC DNA]</scope>
    <source>
        <strain evidence="4">CMW44962</strain>
    </source>
</reference>
<sequence length="667" mass="74840">TLRQVDLIQLSIERQTSSTFRDNITQSPLSLPPTACPRAHIPLSCNQVAMGIRRLVSHLRQAGLGTTKELGRTGESPHGTKAIIDGPSFAYYIFNILEARAASPDTLDPTTTYDECAREAIRWLEKLEAFGFTIEAIYFDGALPLTKRSTREARMTAYVNSIHSLHDTYQQSIQRLRSSGTKTSGNAWDDLALRQAKKRAPPPAFLVPAVLEALRESEYRDRTFVMPDEADKFCILTARLQCQQDPSSRISIFSNDSDLLVFDSGPQTKIIPFSELRFSTDQPAVMSGLEIWPARFAASLGSESLLELAFWMSQHPAMSASDAQRKVESEDLGEDYSFQAFRSEYELGEGHVKALEARSEQRELYCGLDPRVSELVLQATRHAGLVDHKSLRVYGPVLLEDPSQRSAWNVGTSLRELAYTVLRQAAGVPNGKVLVEYWRAGDHVKMHECSLLDQTDVARHGAHYSDKLGKRRLQHTELTDVESWRFLIMRMALDDIRREGCPLPSAESVMRVLAGQKSSDWGQVHLDAQYQAMYYSLRMASQILRYIHLTRENSKGNDGALTDDALQMIRRELEHLPTISDFFLPTAETLARCQVRLGPLVEAQMDELDAGRRSRVEKLRKGKKRTHHAQESKGMRKKAMPSVGGVDADDENSTKLSSNPFAALGEE</sequence>
<comment type="similarity">
    <text evidence="1">Belongs to the asteroid family.</text>
</comment>
<evidence type="ECO:0000313" key="5">
    <source>
        <dbReference type="Proteomes" id="UP001138500"/>
    </source>
</evidence>